<sequence length="71" mass="7761">MNFPNEVGTCEPTRSNCVERMLMSCTKSFSSLASDSIGSKTSSLGLSSIFQIFISTGILTFRQWNGWISAT</sequence>
<evidence type="ECO:0000313" key="2">
    <source>
        <dbReference type="Proteomes" id="UP000540989"/>
    </source>
</evidence>
<dbReference type="AlphaFoldDB" id="A0A7W8E731"/>
<protein>
    <submittedName>
        <fullName evidence="1">Uncharacterized protein</fullName>
    </submittedName>
</protein>
<reference evidence="1 2" key="1">
    <citation type="submission" date="2020-08" db="EMBL/GenBank/DDBJ databases">
        <title>Genomic Encyclopedia of Type Strains, Phase IV (KMG-V): Genome sequencing to study the core and pangenomes of soil and plant-associated prokaryotes.</title>
        <authorList>
            <person name="Whitman W."/>
        </authorList>
    </citation>
    <scope>NUCLEOTIDE SEQUENCE [LARGE SCALE GENOMIC DNA]</scope>
    <source>
        <strain evidence="1 2">M8UP14</strain>
    </source>
</reference>
<comment type="caution">
    <text evidence="1">The sequence shown here is derived from an EMBL/GenBank/DDBJ whole genome shotgun (WGS) entry which is preliminary data.</text>
</comment>
<keyword evidence="2" id="KW-1185">Reference proteome</keyword>
<accession>A0A7W8E731</accession>
<dbReference type="EMBL" id="JACHIP010000035">
    <property type="protein sequence ID" value="MBB5061292.1"/>
    <property type="molecule type" value="Genomic_DNA"/>
</dbReference>
<dbReference type="Proteomes" id="UP000540989">
    <property type="component" value="Unassembled WGS sequence"/>
</dbReference>
<name>A0A7W8E731_9BACT</name>
<proteinExistence type="predicted"/>
<evidence type="ECO:0000313" key="1">
    <source>
        <dbReference type="EMBL" id="MBB5061292.1"/>
    </source>
</evidence>
<gene>
    <name evidence="1" type="ORF">HDF16_006028</name>
</gene>
<organism evidence="1 2">
    <name type="scientific">Granulicella aggregans</name>
    <dbReference type="NCBI Taxonomy" id="474949"/>
    <lineage>
        <taxon>Bacteria</taxon>
        <taxon>Pseudomonadati</taxon>
        <taxon>Acidobacteriota</taxon>
        <taxon>Terriglobia</taxon>
        <taxon>Terriglobales</taxon>
        <taxon>Acidobacteriaceae</taxon>
        <taxon>Granulicella</taxon>
    </lineage>
</organism>